<organism evidence="4 5">
    <name type="scientific">Gordonia aichiensis NBRC 108223</name>
    <dbReference type="NCBI Taxonomy" id="1220583"/>
    <lineage>
        <taxon>Bacteria</taxon>
        <taxon>Bacillati</taxon>
        <taxon>Actinomycetota</taxon>
        <taxon>Actinomycetes</taxon>
        <taxon>Mycobacteriales</taxon>
        <taxon>Gordoniaceae</taxon>
        <taxon>Gordonia</taxon>
    </lineage>
</organism>
<comment type="caution">
    <text evidence="4">The sequence shown here is derived from an EMBL/GenBank/DDBJ whole genome shotgun (WGS) entry which is preliminary data.</text>
</comment>
<feature type="compositionally biased region" description="Pro residues" evidence="1">
    <location>
        <begin position="1"/>
        <end position="35"/>
    </location>
</feature>
<feature type="region of interest" description="Disordered" evidence="1">
    <location>
        <begin position="86"/>
        <end position="115"/>
    </location>
</feature>
<dbReference type="STRING" id="1220583.GOACH_16_00130"/>
<dbReference type="AlphaFoldDB" id="L7KNV6"/>
<evidence type="ECO:0000313" key="5">
    <source>
        <dbReference type="Proteomes" id="UP000010988"/>
    </source>
</evidence>
<dbReference type="RefSeq" id="WP_005176133.1">
    <property type="nucleotide sequence ID" value="NZ_BANR01000016.1"/>
</dbReference>
<name>L7KNV6_9ACTN</name>
<protein>
    <recommendedName>
        <fullName evidence="3">DUF4189 domain-containing protein</fullName>
    </recommendedName>
</protein>
<evidence type="ECO:0000313" key="4">
    <source>
        <dbReference type="EMBL" id="GAC49632.1"/>
    </source>
</evidence>
<sequence>MSYPGPGPSGPWPPQGPPPQGPYPYGPGGPGPQPPRRGNGALIAVLAAVGVLGILAVVAVIGVVIWASNRADDASNLTSATGATTATTTDDYSASTTPGDYDSTPTPGLPPPAATTTPSVDYYGAIAVSTQTGNVGYAVNALSRADAESKALSQCGVSSCQAATWWRNACGAIVHSQSDMSWGWAWATSEQAATDAATSRLTGGSPKVIFSRCTSNVG</sequence>
<dbReference type="InterPro" id="IPR025240">
    <property type="entry name" value="DUF4189"/>
</dbReference>
<keyword evidence="2" id="KW-0472">Membrane</keyword>
<dbReference type="eggNOG" id="COG0515">
    <property type="taxonomic scope" value="Bacteria"/>
</dbReference>
<evidence type="ECO:0000256" key="2">
    <source>
        <dbReference type="SAM" id="Phobius"/>
    </source>
</evidence>
<dbReference type="Proteomes" id="UP000010988">
    <property type="component" value="Unassembled WGS sequence"/>
</dbReference>
<accession>L7KNV6</accession>
<reference evidence="4 5" key="1">
    <citation type="submission" date="2012-12" db="EMBL/GenBank/DDBJ databases">
        <title>Whole genome shotgun sequence of Gordonia aichiensis NBRC 108223.</title>
        <authorList>
            <person name="Isaki-Nakamura S."/>
            <person name="Hosoyama A."/>
            <person name="Tsuchikane K."/>
            <person name="Ando Y."/>
            <person name="Baba S."/>
            <person name="Ohji S."/>
            <person name="Hamada M."/>
            <person name="Tamura T."/>
            <person name="Yamazoe A."/>
            <person name="Yamazaki S."/>
            <person name="Fujita N."/>
        </authorList>
    </citation>
    <scope>NUCLEOTIDE SEQUENCE [LARGE SCALE GENOMIC DNA]</scope>
    <source>
        <strain evidence="4 5">NBRC 108223</strain>
    </source>
</reference>
<keyword evidence="2" id="KW-1133">Transmembrane helix</keyword>
<dbReference type="Pfam" id="PF13827">
    <property type="entry name" value="DUF4189"/>
    <property type="match status" value="1"/>
</dbReference>
<dbReference type="OrthoDB" id="4382031at2"/>
<evidence type="ECO:0000259" key="3">
    <source>
        <dbReference type="Pfam" id="PF13827"/>
    </source>
</evidence>
<feature type="region of interest" description="Disordered" evidence="1">
    <location>
        <begin position="1"/>
        <end position="36"/>
    </location>
</feature>
<feature type="compositionally biased region" description="Low complexity" evidence="1">
    <location>
        <begin position="86"/>
        <end position="97"/>
    </location>
</feature>
<keyword evidence="5" id="KW-1185">Reference proteome</keyword>
<dbReference type="EMBL" id="BANR01000016">
    <property type="protein sequence ID" value="GAC49632.1"/>
    <property type="molecule type" value="Genomic_DNA"/>
</dbReference>
<keyword evidence="2" id="KW-0812">Transmembrane</keyword>
<gene>
    <name evidence="4" type="ORF">GOACH_16_00130</name>
</gene>
<feature type="transmembrane region" description="Helical" evidence="2">
    <location>
        <begin position="41"/>
        <end position="67"/>
    </location>
</feature>
<evidence type="ECO:0000256" key="1">
    <source>
        <dbReference type="SAM" id="MobiDB-lite"/>
    </source>
</evidence>
<feature type="domain" description="DUF4189" evidence="3">
    <location>
        <begin position="123"/>
        <end position="202"/>
    </location>
</feature>
<proteinExistence type="predicted"/>